<name>A0A6A5Y6S4_9PLEO</name>
<sequence length="127" mass="14141">MKYTTSTLTLLSLLLSTPLTAAFQVRFLRSNDCSGDAIGDSKHFTPDTTCTWEHTLNGAQSMFISHSDEGDNDRMVILYEGKECNPRDAKERHDNIDGYGFDGKCVPIKSNIGSLQVWHLNKAADEL</sequence>
<feature type="chain" id="PRO_5025689143" evidence="1">
    <location>
        <begin position="23"/>
        <end position="127"/>
    </location>
</feature>
<dbReference type="GeneID" id="54288157"/>
<dbReference type="AlphaFoldDB" id="A0A6A5Y6S4"/>
<reference evidence="2" key="1">
    <citation type="journal article" date="2020" name="Stud. Mycol.">
        <title>101 Dothideomycetes genomes: a test case for predicting lifestyles and emergence of pathogens.</title>
        <authorList>
            <person name="Haridas S."/>
            <person name="Albert R."/>
            <person name="Binder M."/>
            <person name="Bloem J."/>
            <person name="Labutti K."/>
            <person name="Salamov A."/>
            <person name="Andreopoulos B."/>
            <person name="Baker S."/>
            <person name="Barry K."/>
            <person name="Bills G."/>
            <person name="Bluhm B."/>
            <person name="Cannon C."/>
            <person name="Castanera R."/>
            <person name="Culley D."/>
            <person name="Daum C."/>
            <person name="Ezra D."/>
            <person name="Gonzalez J."/>
            <person name="Henrissat B."/>
            <person name="Kuo A."/>
            <person name="Liang C."/>
            <person name="Lipzen A."/>
            <person name="Lutzoni F."/>
            <person name="Magnuson J."/>
            <person name="Mondo S."/>
            <person name="Nolan M."/>
            <person name="Ohm R."/>
            <person name="Pangilinan J."/>
            <person name="Park H.-J."/>
            <person name="Ramirez L."/>
            <person name="Alfaro M."/>
            <person name="Sun H."/>
            <person name="Tritt A."/>
            <person name="Yoshinaga Y."/>
            <person name="Zwiers L.-H."/>
            <person name="Turgeon B."/>
            <person name="Goodwin S."/>
            <person name="Spatafora J."/>
            <person name="Crous P."/>
            <person name="Grigoriev I."/>
        </authorList>
    </citation>
    <scope>NUCLEOTIDE SEQUENCE</scope>
    <source>
        <strain evidence="2">CBS 175.79</strain>
    </source>
</reference>
<gene>
    <name evidence="2" type="ORF">BU24DRAFT_446320</name>
</gene>
<evidence type="ECO:0000313" key="3">
    <source>
        <dbReference type="Proteomes" id="UP000799778"/>
    </source>
</evidence>
<feature type="signal peptide" evidence="1">
    <location>
        <begin position="1"/>
        <end position="22"/>
    </location>
</feature>
<dbReference type="Proteomes" id="UP000799778">
    <property type="component" value="Unassembled WGS sequence"/>
</dbReference>
<proteinExistence type="predicted"/>
<keyword evidence="3" id="KW-1185">Reference proteome</keyword>
<accession>A0A6A5Y6S4</accession>
<protein>
    <submittedName>
        <fullName evidence="2">Uncharacterized protein</fullName>
    </submittedName>
</protein>
<dbReference type="EMBL" id="ML978066">
    <property type="protein sequence ID" value="KAF2021265.1"/>
    <property type="molecule type" value="Genomic_DNA"/>
</dbReference>
<evidence type="ECO:0000313" key="2">
    <source>
        <dbReference type="EMBL" id="KAF2021265.1"/>
    </source>
</evidence>
<evidence type="ECO:0000256" key="1">
    <source>
        <dbReference type="SAM" id="SignalP"/>
    </source>
</evidence>
<organism evidence="2 3">
    <name type="scientific">Aaosphaeria arxii CBS 175.79</name>
    <dbReference type="NCBI Taxonomy" id="1450172"/>
    <lineage>
        <taxon>Eukaryota</taxon>
        <taxon>Fungi</taxon>
        <taxon>Dikarya</taxon>
        <taxon>Ascomycota</taxon>
        <taxon>Pezizomycotina</taxon>
        <taxon>Dothideomycetes</taxon>
        <taxon>Pleosporomycetidae</taxon>
        <taxon>Pleosporales</taxon>
        <taxon>Pleosporales incertae sedis</taxon>
        <taxon>Aaosphaeria</taxon>
    </lineage>
</organism>
<keyword evidence="1" id="KW-0732">Signal</keyword>
<dbReference type="RefSeq" id="XP_033389604.1">
    <property type="nucleotide sequence ID" value="XM_033530760.1"/>
</dbReference>